<evidence type="ECO:0000256" key="4">
    <source>
        <dbReference type="ARBA" id="ARBA00022729"/>
    </source>
</evidence>
<evidence type="ECO:0000256" key="6">
    <source>
        <dbReference type="ARBA" id="ARBA00022833"/>
    </source>
</evidence>
<dbReference type="SUPFAM" id="SSF53187">
    <property type="entry name" value="Zn-dependent exopeptidases"/>
    <property type="match status" value="1"/>
</dbReference>
<dbReference type="SUPFAM" id="SSF52025">
    <property type="entry name" value="PA domain"/>
    <property type="match status" value="1"/>
</dbReference>
<name>A0ABX2N087_9SPHN</name>
<organism evidence="8 9">
    <name type="scientific">Parasphingorhabdus flavimaris</name>
    <dbReference type="NCBI Taxonomy" id="266812"/>
    <lineage>
        <taxon>Bacteria</taxon>
        <taxon>Pseudomonadati</taxon>
        <taxon>Pseudomonadota</taxon>
        <taxon>Alphaproteobacteria</taxon>
        <taxon>Sphingomonadales</taxon>
        <taxon>Sphingomonadaceae</taxon>
        <taxon>Parasphingorhabdus</taxon>
    </lineage>
</organism>
<gene>
    <name evidence="8" type="ORF">HUO14_04240</name>
</gene>
<evidence type="ECO:0000313" key="8">
    <source>
        <dbReference type="EMBL" id="NVD27119.1"/>
    </source>
</evidence>
<accession>A0ABX2N087</accession>
<feature type="domain" description="Peptidase M28" evidence="7">
    <location>
        <begin position="290"/>
        <end position="507"/>
    </location>
</feature>
<evidence type="ECO:0000313" key="9">
    <source>
        <dbReference type="Proteomes" id="UP000652427"/>
    </source>
</evidence>
<dbReference type="PANTHER" id="PTHR12147">
    <property type="entry name" value="METALLOPEPTIDASE M28 FAMILY MEMBER"/>
    <property type="match status" value="1"/>
</dbReference>
<dbReference type="InterPro" id="IPR045175">
    <property type="entry name" value="M28_fam"/>
</dbReference>
<proteinExistence type="predicted"/>
<keyword evidence="5" id="KW-0378">Hydrolase</keyword>
<dbReference type="Pfam" id="PF04389">
    <property type="entry name" value="Peptidase_M28"/>
    <property type="match status" value="1"/>
</dbReference>
<evidence type="ECO:0000256" key="2">
    <source>
        <dbReference type="ARBA" id="ARBA00022670"/>
    </source>
</evidence>
<dbReference type="Gene3D" id="3.50.30.30">
    <property type="match status" value="1"/>
</dbReference>
<protein>
    <submittedName>
        <fullName evidence="8">M20/M25/M40 family metallo-hydrolase</fullName>
    </submittedName>
</protein>
<evidence type="ECO:0000256" key="3">
    <source>
        <dbReference type="ARBA" id="ARBA00022723"/>
    </source>
</evidence>
<keyword evidence="1" id="KW-0031">Aminopeptidase</keyword>
<dbReference type="InterPro" id="IPR046450">
    <property type="entry name" value="PA_dom_sf"/>
</dbReference>
<keyword evidence="2" id="KW-0645">Protease</keyword>
<sequence length="544" mass="58844">MLILSPVQAQSSDQPIEISAEEIARTVRTMTLDQFEGRAPGTAGEERTIGYLIGRFEALGLEPGGVDGSWTQPVPLLHTTLGKPETLAISNDGSTKELQAGKDIYVSTLQPKDQAVVADAEMVFVGYGVTAPERGWDDYKNVDLTGKVAVFLVNDPDFAAAANEPVAGKFGGRAMTYYGRWTYKFEEASRRGAVAALIVHETEAAGYGWSVVESPQGENYGTVKPDGQMTSLALQGWISGDAADRLFEDAGLDLAKLRVAARRKDFSPVPLGATLAASYPVKQEIVKSQNVFGKIAGRTRPDETIIYGAHWDAYGEGPPDEDGKIYRAGANDDALGMAGIMEIARKFKSMPQPDRTIVIAAWTAEERGLLGSEVYAQNPIYPVETTVANLAIDVLQTAGKAKDVILVGKGQGTLEDDLAKFAKLQGRVVTEESLPERGLFFRADHFSLAKRGVPVLLMMSLAGASDLVEGGRKAGQKWIDDYTGKCYHAACDAWSPDWDLTGAVQDIDVMFDIGNSLAYSDDWPEWKAGSEFKELRDASAEARR</sequence>
<dbReference type="PANTHER" id="PTHR12147:SF56">
    <property type="entry name" value="AMINOPEPTIDASE YDR415C-RELATED"/>
    <property type="match status" value="1"/>
</dbReference>
<dbReference type="RefSeq" id="WP_176278779.1">
    <property type="nucleotide sequence ID" value="NZ_JABWMH010000001.1"/>
</dbReference>
<reference evidence="8 9" key="1">
    <citation type="submission" date="2020-06" db="EMBL/GenBank/DDBJ databases">
        <authorList>
            <person name="Kim S.-J."/>
            <person name="Park S.-J."/>
        </authorList>
    </citation>
    <scope>NUCLEOTIDE SEQUENCE [LARGE SCALE GENOMIC DNA]</scope>
    <source>
        <strain evidence="8 9">SW-151</strain>
    </source>
</reference>
<comment type="caution">
    <text evidence="8">The sequence shown here is derived from an EMBL/GenBank/DDBJ whole genome shotgun (WGS) entry which is preliminary data.</text>
</comment>
<keyword evidence="6" id="KW-0862">Zinc</keyword>
<dbReference type="EMBL" id="JABWMH010000001">
    <property type="protein sequence ID" value="NVD27119.1"/>
    <property type="molecule type" value="Genomic_DNA"/>
</dbReference>
<dbReference type="Gene3D" id="3.40.630.10">
    <property type="entry name" value="Zn peptidases"/>
    <property type="match status" value="1"/>
</dbReference>
<evidence type="ECO:0000259" key="7">
    <source>
        <dbReference type="Pfam" id="PF04389"/>
    </source>
</evidence>
<keyword evidence="9" id="KW-1185">Reference proteome</keyword>
<dbReference type="CDD" id="cd04821">
    <property type="entry name" value="PA_M28_1_2"/>
    <property type="match status" value="1"/>
</dbReference>
<dbReference type="InterPro" id="IPR007484">
    <property type="entry name" value="Peptidase_M28"/>
</dbReference>
<evidence type="ECO:0000256" key="1">
    <source>
        <dbReference type="ARBA" id="ARBA00022438"/>
    </source>
</evidence>
<evidence type="ECO:0000256" key="5">
    <source>
        <dbReference type="ARBA" id="ARBA00022801"/>
    </source>
</evidence>
<dbReference type="Proteomes" id="UP000652427">
    <property type="component" value="Unassembled WGS sequence"/>
</dbReference>
<keyword evidence="3" id="KW-0479">Metal-binding</keyword>
<keyword evidence="4" id="KW-0732">Signal</keyword>